<protein>
    <submittedName>
        <fullName evidence="3">Uncharacterized protein</fullName>
    </submittedName>
</protein>
<dbReference type="PROSITE" id="PS51257">
    <property type="entry name" value="PROKAR_LIPOPROTEIN"/>
    <property type="match status" value="1"/>
</dbReference>
<evidence type="ECO:0000313" key="3">
    <source>
        <dbReference type="EMBL" id="PMR69128.1"/>
    </source>
</evidence>
<feature type="region of interest" description="Disordered" evidence="1">
    <location>
        <begin position="104"/>
        <end position="135"/>
    </location>
</feature>
<dbReference type="Proteomes" id="UP000235346">
    <property type="component" value="Unassembled WGS sequence"/>
</dbReference>
<keyword evidence="4" id="KW-1185">Reference proteome</keyword>
<accession>A0A2N7TLX8</accession>
<dbReference type="EMBL" id="PNRE01000052">
    <property type="protein sequence ID" value="PMR69128.1"/>
    <property type="molecule type" value="Genomic_DNA"/>
</dbReference>
<feature type="chain" id="PRO_5014640327" evidence="2">
    <location>
        <begin position="25"/>
        <end position="135"/>
    </location>
</feature>
<evidence type="ECO:0000256" key="2">
    <source>
        <dbReference type="SAM" id="SignalP"/>
    </source>
</evidence>
<dbReference type="AlphaFoldDB" id="A0A2N7TLX8"/>
<proteinExistence type="predicted"/>
<evidence type="ECO:0000256" key="1">
    <source>
        <dbReference type="SAM" id="MobiDB-lite"/>
    </source>
</evidence>
<organism evidence="3 4">
    <name type="scientific">Halomonas heilongjiangensis</name>
    <dbReference type="NCBI Taxonomy" id="1387883"/>
    <lineage>
        <taxon>Bacteria</taxon>
        <taxon>Pseudomonadati</taxon>
        <taxon>Pseudomonadota</taxon>
        <taxon>Gammaproteobacteria</taxon>
        <taxon>Oceanospirillales</taxon>
        <taxon>Halomonadaceae</taxon>
        <taxon>Halomonas</taxon>
    </lineage>
</organism>
<keyword evidence="2" id="KW-0732">Signal</keyword>
<gene>
    <name evidence="3" type="ORF">C1H66_12110</name>
</gene>
<reference evidence="3 4" key="1">
    <citation type="submission" date="2018-01" db="EMBL/GenBank/DDBJ databases">
        <title>Halomonas endophytica sp. nov., isolated from storage liquid in the stems of Populus euphratica.</title>
        <authorList>
            <person name="Chen C."/>
        </authorList>
    </citation>
    <scope>NUCLEOTIDE SEQUENCE [LARGE SCALE GENOMIC DNA]</scope>
    <source>
        <strain evidence="3 4">DSM 26881</strain>
    </source>
</reference>
<feature type="signal peptide" evidence="2">
    <location>
        <begin position="1"/>
        <end position="24"/>
    </location>
</feature>
<dbReference type="RefSeq" id="WP_102628141.1">
    <property type="nucleotide sequence ID" value="NZ_PDOH01000005.1"/>
</dbReference>
<evidence type="ECO:0000313" key="4">
    <source>
        <dbReference type="Proteomes" id="UP000235346"/>
    </source>
</evidence>
<name>A0A2N7TLX8_9GAMM</name>
<comment type="caution">
    <text evidence="3">The sequence shown here is derived from an EMBL/GenBank/DDBJ whole genome shotgun (WGS) entry which is preliminary data.</text>
</comment>
<sequence>MIATRSLTRPLVIALGLVATLALAGCAGTPDFELLRTQVAPEAPLSPAADAELRVRLEASDGSGTLAETSASGLGGSPWPVVLQVDRRALERAGAARLHAELREAGRVTHASPEPVSPSERDAEGVIELPLAPRR</sequence>